<feature type="region of interest" description="Disordered" evidence="1">
    <location>
        <begin position="1"/>
        <end position="38"/>
    </location>
</feature>
<evidence type="ECO:0000313" key="2">
    <source>
        <dbReference type="EMBL" id="CAF0841584.1"/>
    </source>
</evidence>
<reference evidence="2" key="1">
    <citation type="submission" date="2021-02" db="EMBL/GenBank/DDBJ databases">
        <authorList>
            <person name="Nowell W R."/>
        </authorList>
    </citation>
    <scope>NUCLEOTIDE SEQUENCE</scope>
    <source>
        <strain evidence="2">Ploen Becks lab</strain>
    </source>
</reference>
<organism evidence="2 3">
    <name type="scientific">Brachionus calyciflorus</name>
    <dbReference type="NCBI Taxonomy" id="104777"/>
    <lineage>
        <taxon>Eukaryota</taxon>
        <taxon>Metazoa</taxon>
        <taxon>Spiralia</taxon>
        <taxon>Gnathifera</taxon>
        <taxon>Rotifera</taxon>
        <taxon>Eurotatoria</taxon>
        <taxon>Monogononta</taxon>
        <taxon>Pseudotrocha</taxon>
        <taxon>Ploima</taxon>
        <taxon>Brachionidae</taxon>
        <taxon>Brachionus</taxon>
    </lineage>
</organism>
<protein>
    <submittedName>
        <fullName evidence="2">Uncharacterized protein</fullName>
    </submittedName>
</protein>
<evidence type="ECO:0000256" key="1">
    <source>
        <dbReference type="SAM" id="MobiDB-lite"/>
    </source>
</evidence>
<keyword evidence="3" id="KW-1185">Reference proteome</keyword>
<gene>
    <name evidence="2" type="ORF">OXX778_LOCUS8485</name>
</gene>
<proteinExistence type="predicted"/>
<dbReference type="EMBL" id="CAJNOC010001171">
    <property type="protein sequence ID" value="CAF0841584.1"/>
    <property type="molecule type" value="Genomic_DNA"/>
</dbReference>
<evidence type="ECO:0000313" key="3">
    <source>
        <dbReference type="Proteomes" id="UP000663879"/>
    </source>
</evidence>
<sequence>MDKSFDDDEDVIDKNHSNDENLILYESNSGREADEDEVETKQLSKFGWSFQLRTRVTQTNNGYNSTSDDQHEKSHLMTIRYRRCSSKVCSQFQDNCPARFKTLSCKIDNFFKVFSNGNHLGQIRNSNEEDSKYGIVSPIKELMKKIIKDKDFGPVRIHSYLVSNKQKIKEEYNLENFIIPNLVQIRNFKAAYKREIGNNNKIRHVIDFIKTHMFDYNLKDDEIFFFGLKLDNDDEPVIGTGTDDNHCHILLTTKRMLKFLDDL</sequence>
<accession>A0A813VPG7</accession>
<feature type="compositionally biased region" description="Acidic residues" evidence="1">
    <location>
        <begin position="1"/>
        <end position="11"/>
    </location>
</feature>
<name>A0A813VPG7_9BILA</name>
<dbReference type="AlphaFoldDB" id="A0A813VPG7"/>
<comment type="caution">
    <text evidence="2">The sequence shown here is derived from an EMBL/GenBank/DDBJ whole genome shotgun (WGS) entry which is preliminary data.</text>
</comment>
<dbReference type="Proteomes" id="UP000663879">
    <property type="component" value="Unassembled WGS sequence"/>
</dbReference>
<dbReference type="OrthoDB" id="115980at2759"/>